<keyword evidence="2" id="KW-1185">Reference proteome</keyword>
<sequence>MDGDLDGFVSRICSELSNSRNPSIKVIVSPLALLLRTEKSRLVFGAHGGVGFLTKLLKLQVPSLPPSLPLSLPTSCS</sequence>
<protein>
    <submittedName>
        <fullName evidence="1">V-type h+-transporting atpase 54 kd subunit</fullName>
    </submittedName>
</protein>
<name>W7T214_9STRA</name>
<dbReference type="EMBL" id="AZIL01002807">
    <property type="protein sequence ID" value="EWM20792.1"/>
    <property type="molecule type" value="Genomic_DNA"/>
</dbReference>
<accession>W7T214</accession>
<dbReference type="Proteomes" id="UP000019335">
    <property type="component" value="Unassembled WGS sequence"/>
</dbReference>
<evidence type="ECO:0000313" key="2">
    <source>
        <dbReference type="Proteomes" id="UP000019335"/>
    </source>
</evidence>
<reference evidence="1 2" key="1">
    <citation type="journal article" date="2014" name="Mol. Plant">
        <title>Chromosome Scale Genome Assembly and Transcriptome Profiling of Nannochloropsis gaditana in Nitrogen Depletion.</title>
        <authorList>
            <person name="Corteggiani Carpinelli E."/>
            <person name="Telatin A."/>
            <person name="Vitulo N."/>
            <person name="Forcato C."/>
            <person name="D'Angelo M."/>
            <person name="Schiavon R."/>
            <person name="Vezzi A."/>
            <person name="Giacometti G.M."/>
            <person name="Morosinotto T."/>
            <person name="Valle G."/>
        </authorList>
    </citation>
    <scope>NUCLEOTIDE SEQUENCE [LARGE SCALE GENOMIC DNA]</scope>
    <source>
        <strain evidence="1 2">B-31</strain>
    </source>
</reference>
<proteinExistence type="predicted"/>
<dbReference type="AlphaFoldDB" id="W7T214"/>
<comment type="caution">
    <text evidence="1">The sequence shown here is derived from an EMBL/GenBank/DDBJ whole genome shotgun (WGS) entry which is preliminary data.</text>
</comment>
<gene>
    <name evidence="1" type="ORF">Naga_103249g1</name>
</gene>
<evidence type="ECO:0000313" key="1">
    <source>
        <dbReference type="EMBL" id="EWM20792.1"/>
    </source>
</evidence>
<organism evidence="1 2">
    <name type="scientific">Nannochloropsis gaditana</name>
    <dbReference type="NCBI Taxonomy" id="72520"/>
    <lineage>
        <taxon>Eukaryota</taxon>
        <taxon>Sar</taxon>
        <taxon>Stramenopiles</taxon>
        <taxon>Ochrophyta</taxon>
        <taxon>Eustigmatophyceae</taxon>
        <taxon>Eustigmatales</taxon>
        <taxon>Monodopsidaceae</taxon>
        <taxon>Nannochloropsis</taxon>
    </lineage>
</organism>